<dbReference type="InterPro" id="IPR017850">
    <property type="entry name" value="Alkaline_phosphatase_core_sf"/>
</dbReference>
<keyword evidence="10" id="KW-1185">Reference proteome</keyword>
<dbReference type="InterPro" id="IPR024607">
    <property type="entry name" value="Sulfatase_CS"/>
</dbReference>
<evidence type="ECO:0000256" key="6">
    <source>
        <dbReference type="ARBA" id="ARBA00022837"/>
    </source>
</evidence>
<evidence type="ECO:0000256" key="1">
    <source>
        <dbReference type="ARBA" id="ARBA00001913"/>
    </source>
</evidence>
<dbReference type="InterPro" id="IPR000917">
    <property type="entry name" value="Sulfatase_N"/>
</dbReference>
<dbReference type="PANTHER" id="PTHR45953">
    <property type="entry name" value="IDURONATE 2-SULFATASE"/>
    <property type="match status" value="1"/>
</dbReference>
<reference evidence="9" key="1">
    <citation type="submission" date="2023-07" db="EMBL/GenBank/DDBJ databases">
        <title>Two novel species in the genus Flavivirga.</title>
        <authorList>
            <person name="Kwon K."/>
        </authorList>
    </citation>
    <scope>NUCLEOTIDE SEQUENCE</scope>
    <source>
        <strain evidence="9">KACC 14157</strain>
    </source>
</reference>
<feature type="chain" id="PRO_5046194618" evidence="7">
    <location>
        <begin position="22"/>
        <end position="503"/>
    </location>
</feature>
<sequence>MKNVIKLLSLCFLVLGVQTHAQQQKDIKKMNILLIMVDDLNTMVGAFDGSAITPNIDALAKESLQFNEAYAVSPSCNPSRAAMMTGLRPEVTKVYNNGIPFRSTPESKNLITLPQLLKGNGYNSIMAGKIFHGRRRTEPKPRPESDPISWTFQAGIETGNYTGKNFKKEFLDENKVPLWIRRGFGVPDEQAKKSIKSTWNYGPTDVDPSNTLDFNTAEFGSAFLNKDLSHPEVAKAPRVDEKPFFLALGIFRPHIPMIAPKQFFDMYETPENKHRIELPNYPADDLDDLPKSAPSGLKWFLKYVKPYPEEHKRLRHAYLASTTYADAAVGIILDGLKKSGLEDNTIIVFMGDHGYQLGMKERLGKAVLWRGSSRTPMLIKVPGKPIGKVNEPVSMIDIYPTLVEMTSVKAPHKLAGESLVPFINNPKAKRDIPAIVTSTSPRQHVSIVQDQWNYINYVNGDEELYDHTNDPQELNNLLSPQKTNAHFRKVADELKKLIPKNRT</sequence>
<dbReference type="Proteomes" id="UP001176891">
    <property type="component" value="Unassembled WGS sequence"/>
</dbReference>
<protein>
    <submittedName>
        <fullName evidence="9">Sulfatase</fullName>
    </submittedName>
</protein>
<evidence type="ECO:0000256" key="3">
    <source>
        <dbReference type="ARBA" id="ARBA00022723"/>
    </source>
</evidence>
<name>A0ABT8WWY2_9FLAO</name>
<feature type="domain" description="Sulfatase N-terminal" evidence="8">
    <location>
        <begin position="31"/>
        <end position="406"/>
    </location>
</feature>
<evidence type="ECO:0000256" key="4">
    <source>
        <dbReference type="ARBA" id="ARBA00022729"/>
    </source>
</evidence>
<keyword evidence="4 7" id="KW-0732">Signal</keyword>
<dbReference type="Gene3D" id="3.40.720.10">
    <property type="entry name" value="Alkaline Phosphatase, subunit A"/>
    <property type="match status" value="1"/>
</dbReference>
<organism evidence="9 10">
    <name type="scientific">Flavivirga amylovorans</name>
    <dbReference type="NCBI Taxonomy" id="870486"/>
    <lineage>
        <taxon>Bacteria</taxon>
        <taxon>Pseudomonadati</taxon>
        <taxon>Bacteroidota</taxon>
        <taxon>Flavobacteriia</taxon>
        <taxon>Flavobacteriales</taxon>
        <taxon>Flavobacteriaceae</taxon>
        <taxon>Flavivirga</taxon>
    </lineage>
</organism>
<keyword evidence="6" id="KW-0106">Calcium</keyword>
<evidence type="ECO:0000256" key="2">
    <source>
        <dbReference type="ARBA" id="ARBA00008779"/>
    </source>
</evidence>
<evidence type="ECO:0000256" key="5">
    <source>
        <dbReference type="ARBA" id="ARBA00022801"/>
    </source>
</evidence>
<dbReference type="RefSeq" id="WP_303280715.1">
    <property type="nucleotide sequence ID" value="NZ_BAABCZ010000016.1"/>
</dbReference>
<comment type="similarity">
    <text evidence="2">Belongs to the sulfatase family.</text>
</comment>
<dbReference type="PANTHER" id="PTHR45953:SF1">
    <property type="entry name" value="IDURONATE 2-SULFATASE"/>
    <property type="match status" value="1"/>
</dbReference>
<evidence type="ECO:0000256" key="7">
    <source>
        <dbReference type="SAM" id="SignalP"/>
    </source>
</evidence>
<gene>
    <name evidence="9" type="ORF">Q4Q39_02150</name>
</gene>
<proteinExistence type="inferred from homology"/>
<dbReference type="PROSITE" id="PS00149">
    <property type="entry name" value="SULFATASE_2"/>
    <property type="match status" value="1"/>
</dbReference>
<comment type="caution">
    <text evidence="9">The sequence shown here is derived from an EMBL/GenBank/DDBJ whole genome shotgun (WGS) entry which is preliminary data.</text>
</comment>
<dbReference type="EMBL" id="JAUOEM010000001">
    <property type="protein sequence ID" value="MDO5986194.1"/>
    <property type="molecule type" value="Genomic_DNA"/>
</dbReference>
<dbReference type="InterPro" id="IPR035874">
    <property type="entry name" value="IDS"/>
</dbReference>
<dbReference type="Pfam" id="PF00884">
    <property type="entry name" value="Sulfatase"/>
    <property type="match status" value="1"/>
</dbReference>
<feature type="signal peptide" evidence="7">
    <location>
        <begin position="1"/>
        <end position="21"/>
    </location>
</feature>
<evidence type="ECO:0000313" key="10">
    <source>
        <dbReference type="Proteomes" id="UP001176891"/>
    </source>
</evidence>
<dbReference type="SUPFAM" id="SSF53649">
    <property type="entry name" value="Alkaline phosphatase-like"/>
    <property type="match status" value="1"/>
</dbReference>
<comment type="cofactor">
    <cofactor evidence="1">
        <name>Ca(2+)</name>
        <dbReference type="ChEBI" id="CHEBI:29108"/>
    </cofactor>
</comment>
<keyword evidence="3" id="KW-0479">Metal-binding</keyword>
<keyword evidence="5" id="KW-0378">Hydrolase</keyword>
<evidence type="ECO:0000313" key="9">
    <source>
        <dbReference type="EMBL" id="MDO5986194.1"/>
    </source>
</evidence>
<dbReference type="CDD" id="cd16030">
    <property type="entry name" value="iduronate-2-sulfatase"/>
    <property type="match status" value="1"/>
</dbReference>
<evidence type="ECO:0000259" key="8">
    <source>
        <dbReference type="Pfam" id="PF00884"/>
    </source>
</evidence>
<accession>A0ABT8WWY2</accession>